<protein>
    <submittedName>
        <fullName evidence="3">BgtE-10118</fullName>
    </submittedName>
    <submittedName>
        <fullName evidence="2">Putative secreted effector protein</fullName>
    </submittedName>
</protein>
<proteinExistence type="predicted"/>
<organism evidence="3">
    <name type="scientific">Blumeria graminis f. sp. tritici 96224</name>
    <dbReference type="NCBI Taxonomy" id="1268274"/>
    <lineage>
        <taxon>Eukaryota</taxon>
        <taxon>Fungi</taxon>
        <taxon>Dikarya</taxon>
        <taxon>Ascomycota</taxon>
        <taxon>Pezizomycotina</taxon>
        <taxon>Leotiomycetes</taxon>
        <taxon>Erysiphales</taxon>
        <taxon>Erysiphaceae</taxon>
        <taxon>Blumeria</taxon>
    </lineage>
</organism>
<feature type="non-terminal residue" evidence="3">
    <location>
        <position position="55"/>
    </location>
</feature>
<evidence type="ECO:0000256" key="1">
    <source>
        <dbReference type="SAM" id="SignalP"/>
    </source>
</evidence>
<evidence type="ECO:0000313" key="2">
    <source>
        <dbReference type="EMBL" id="EPQ65123.1"/>
    </source>
</evidence>
<reference evidence="2" key="2">
    <citation type="submission" date="2013-01" db="EMBL/GenBank/DDBJ databases">
        <title>The wheat powdery mildew genome reveals unique evolution of an obligate biotroph.</title>
        <authorList>
            <person name="Oberhaensli S."/>
            <person name="Wicker T."/>
            <person name="Keller B."/>
        </authorList>
    </citation>
    <scope>NUCLEOTIDE SEQUENCE</scope>
    <source>
        <strain evidence="2">96224</strain>
    </source>
</reference>
<feature type="chain" id="PRO_5044538297" evidence="1">
    <location>
        <begin position="22"/>
        <end position="55"/>
    </location>
</feature>
<dbReference type="EMBL" id="KE375038">
    <property type="protein sequence ID" value="EPQ65123.1"/>
    <property type="molecule type" value="Genomic_DNA"/>
</dbReference>
<name>A0A061HIE6_BLUGR</name>
<keyword evidence="1" id="KW-0732">Signal</keyword>
<dbReference type="HOGENOM" id="CLU_3032030_0_0_1"/>
<evidence type="ECO:0000313" key="3">
    <source>
        <dbReference type="EMBL" id="SUZ09953.1"/>
    </source>
</evidence>
<dbReference type="OrthoDB" id="3609978at2759"/>
<dbReference type="EMBL" id="UIGY01000065">
    <property type="protein sequence ID" value="SUZ09953.1"/>
    <property type="molecule type" value="Genomic_DNA"/>
</dbReference>
<dbReference type="Proteomes" id="UP000053110">
    <property type="component" value="Unassembled WGS sequence"/>
</dbReference>
<accession>A0A061HIE6</accession>
<gene>
    <name evidence="2" type="ORF">BGT96224_E10118</name>
    <name evidence="3" type="ORF">BGT96224V2_LOCUS3122</name>
</gene>
<feature type="signal peptide" evidence="1">
    <location>
        <begin position="1"/>
        <end position="21"/>
    </location>
</feature>
<dbReference type="AlphaFoldDB" id="A0A061HIE6"/>
<evidence type="ECO:0000313" key="4">
    <source>
        <dbReference type="Proteomes" id="UP000053110"/>
    </source>
</evidence>
<reference evidence="4" key="1">
    <citation type="journal article" date="2013" name="Nat. Genet.">
        <title>The wheat powdery mildew genome shows the unique evolution of an obligate biotroph.</title>
        <authorList>
            <person name="Wicker T."/>
            <person name="Oberhaensli S."/>
            <person name="Parlange F."/>
            <person name="Buchmann J.P."/>
            <person name="Shatalina M."/>
            <person name="Roffler S."/>
            <person name="Ben-David R."/>
            <person name="Dolezel J."/>
            <person name="Simkova H."/>
            <person name="Schulze-Lefert P."/>
            <person name="Spanu P.D."/>
            <person name="Bruggmann R."/>
            <person name="Amselem J."/>
            <person name="Quesneville H."/>
            <person name="Ver Loren van Themaat E."/>
            <person name="Paape T."/>
            <person name="Shimizu K.K."/>
            <person name="Keller B."/>
        </authorList>
    </citation>
    <scope>NUCLEOTIDE SEQUENCE [LARGE SCALE GENOMIC DNA]</scope>
    <source>
        <strain evidence="4">96224</strain>
    </source>
</reference>
<sequence length="55" mass="6405">MLASNIAIIFQCAALFVPTLAIYKLSHANEIDKKFMCYNKIINVHQYWEEKLEAD</sequence>
<reference evidence="3" key="3">
    <citation type="submission" date="2018-07" db="EMBL/GenBank/DDBJ databases">
        <authorList>
            <person name="Quirk P.G."/>
            <person name="Krulwich T.A."/>
        </authorList>
    </citation>
    <scope>NUCLEOTIDE SEQUENCE</scope>
    <source>
        <strain evidence="3">96224</strain>
    </source>
</reference>